<keyword evidence="4" id="KW-1185">Reference proteome</keyword>
<dbReference type="SUPFAM" id="SSF47323">
    <property type="entry name" value="Anticodon-binding domain of a subclass of class I aminoacyl-tRNA synthetases"/>
    <property type="match status" value="1"/>
</dbReference>
<proteinExistence type="predicted"/>
<dbReference type="GO" id="GO:0106217">
    <property type="term" value="P:tRNA C3-cytosine methylation"/>
    <property type="evidence" value="ECO:0007669"/>
    <property type="project" value="TreeGrafter"/>
</dbReference>
<dbReference type="InterPro" id="IPR008909">
    <property type="entry name" value="DALR_anticod-bd"/>
</dbReference>
<gene>
    <name evidence="2" type="ORF">GPM918_LOCUS14865</name>
    <name evidence="3" type="ORF">SRO942_LOCUS14865</name>
</gene>
<dbReference type="GO" id="GO:0004814">
    <property type="term" value="F:arginine-tRNA ligase activity"/>
    <property type="evidence" value="ECO:0007669"/>
    <property type="project" value="InterPro"/>
</dbReference>
<dbReference type="GO" id="GO:0000049">
    <property type="term" value="F:tRNA binding"/>
    <property type="evidence" value="ECO:0007669"/>
    <property type="project" value="TreeGrafter"/>
</dbReference>
<dbReference type="GO" id="GO:0006420">
    <property type="term" value="P:arginyl-tRNA aminoacylation"/>
    <property type="evidence" value="ECO:0007669"/>
    <property type="project" value="InterPro"/>
</dbReference>
<dbReference type="SMART" id="SM00836">
    <property type="entry name" value="DALR_1"/>
    <property type="match status" value="1"/>
</dbReference>
<dbReference type="Gene3D" id="1.10.730.10">
    <property type="entry name" value="Isoleucyl-tRNA Synthetase, Domain 1"/>
    <property type="match status" value="1"/>
</dbReference>
<evidence type="ECO:0000313" key="4">
    <source>
        <dbReference type="Proteomes" id="UP000663829"/>
    </source>
</evidence>
<dbReference type="Pfam" id="PF05746">
    <property type="entry name" value="DALR_1"/>
    <property type="match status" value="1"/>
</dbReference>
<dbReference type="PANTHER" id="PTHR16043:SF1">
    <property type="entry name" value="DALR ANTICODON-BINDING DOMAIN-CONTAINING PROTEIN 3"/>
    <property type="match status" value="1"/>
</dbReference>
<feature type="domain" description="DALR anticodon binding" evidence="1">
    <location>
        <begin position="255"/>
        <end position="393"/>
    </location>
</feature>
<sequence length="393" mass="46715">MKTDISESKTKRWIVFIWLNDSNVFTSVRILLWSNIINKINHEHIISSILMIDQCKNESFLNMVERLSLKINSKFMDKCSTEYIETMKNLLYHSVYNKQKNEENNDLLIDFYSACKDFKLENYIVTSMSSQQKVHLTDDLYSQLHTFAIQFSNIVSNDLSNEFDIIHICDSQKKYQCEMFSILTQILYPSYSSIKQYFIPITPVTINKDPISTIYDVKRIYEYLTVFKLQLISRRQQSILYLQTSINNNRDTIFLLYFGARISSILTKFETKKNEGYYPEREIYGNQLTSFLNSKIEQDILIWTNSFDTFVLNQCQLHSTCSTQLHLNVNTIFHETMRFCRRLSPYYSKIRVLTENQSHLLTTMFARLELYQRILNNIRFTLSLLDIPLIERM</sequence>
<dbReference type="Proteomes" id="UP000681722">
    <property type="component" value="Unassembled WGS sequence"/>
</dbReference>
<accession>A0A814IK81</accession>
<dbReference type="EMBL" id="CAJNOQ010003645">
    <property type="protein sequence ID" value="CAF1022688.1"/>
    <property type="molecule type" value="Genomic_DNA"/>
</dbReference>
<reference evidence="2" key="1">
    <citation type="submission" date="2021-02" db="EMBL/GenBank/DDBJ databases">
        <authorList>
            <person name="Nowell W R."/>
        </authorList>
    </citation>
    <scope>NUCLEOTIDE SEQUENCE</scope>
</reference>
<dbReference type="InterPro" id="IPR037380">
    <property type="entry name" value="DALRD3"/>
</dbReference>
<dbReference type="EMBL" id="CAJOBC010003645">
    <property type="protein sequence ID" value="CAF3794018.1"/>
    <property type="molecule type" value="Genomic_DNA"/>
</dbReference>
<dbReference type="OrthoDB" id="9990834at2759"/>
<dbReference type="GO" id="GO:0005524">
    <property type="term" value="F:ATP binding"/>
    <property type="evidence" value="ECO:0007669"/>
    <property type="project" value="InterPro"/>
</dbReference>
<dbReference type="AlphaFoldDB" id="A0A814IK81"/>
<dbReference type="PANTHER" id="PTHR16043">
    <property type="entry name" value="DALRD3 PROTEIN"/>
    <property type="match status" value="1"/>
</dbReference>
<evidence type="ECO:0000313" key="3">
    <source>
        <dbReference type="EMBL" id="CAF3794018.1"/>
    </source>
</evidence>
<evidence type="ECO:0000259" key="1">
    <source>
        <dbReference type="SMART" id="SM00836"/>
    </source>
</evidence>
<dbReference type="InterPro" id="IPR009080">
    <property type="entry name" value="tRNAsynth_Ia_anticodon-bd"/>
</dbReference>
<organism evidence="2 4">
    <name type="scientific">Didymodactylos carnosus</name>
    <dbReference type="NCBI Taxonomy" id="1234261"/>
    <lineage>
        <taxon>Eukaryota</taxon>
        <taxon>Metazoa</taxon>
        <taxon>Spiralia</taxon>
        <taxon>Gnathifera</taxon>
        <taxon>Rotifera</taxon>
        <taxon>Eurotatoria</taxon>
        <taxon>Bdelloidea</taxon>
        <taxon>Philodinida</taxon>
        <taxon>Philodinidae</taxon>
        <taxon>Didymodactylos</taxon>
    </lineage>
</organism>
<name>A0A814IK81_9BILA</name>
<dbReference type="Proteomes" id="UP000663829">
    <property type="component" value="Unassembled WGS sequence"/>
</dbReference>
<evidence type="ECO:0000313" key="2">
    <source>
        <dbReference type="EMBL" id="CAF1022688.1"/>
    </source>
</evidence>
<protein>
    <recommendedName>
        <fullName evidence="1">DALR anticodon binding domain-containing protein</fullName>
    </recommendedName>
</protein>
<comment type="caution">
    <text evidence="2">The sequence shown here is derived from an EMBL/GenBank/DDBJ whole genome shotgun (WGS) entry which is preliminary data.</text>
</comment>